<dbReference type="PRINTS" id="PR00778">
    <property type="entry name" value="HTHARSR"/>
</dbReference>
<accession>A0A4Q7J0R5</accession>
<dbReference type="AlphaFoldDB" id="A0A4Q7J0R5"/>
<keyword evidence="3" id="KW-1185">Reference proteome</keyword>
<feature type="domain" description="HTH arsR-type" evidence="1">
    <location>
        <begin position="1"/>
        <end position="90"/>
    </location>
</feature>
<dbReference type="Proteomes" id="UP000292003">
    <property type="component" value="Unassembled WGS sequence"/>
</dbReference>
<dbReference type="Pfam" id="PF01022">
    <property type="entry name" value="HTH_5"/>
    <property type="match status" value="1"/>
</dbReference>
<dbReference type="CDD" id="cd00090">
    <property type="entry name" value="HTH_ARSR"/>
    <property type="match status" value="1"/>
</dbReference>
<dbReference type="RefSeq" id="WP_130479148.1">
    <property type="nucleotide sequence ID" value="NZ_SFCC01000019.1"/>
</dbReference>
<dbReference type="InterPro" id="IPR011991">
    <property type="entry name" value="ArsR-like_HTH"/>
</dbReference>
<dbReference type="Gene3D" id="1.10.10.10">
    <property type="entry name" value="Winged helix-like DNA-binding domain superfamily/Winged helix DNA-binding domain"/>
    <property type="match status" value="1"/>
</dbReference>
<dbReference type="SMART" id="SM00418">
    <property type="entry name" value="HTH_ARSR"/>
    <property type="match status" value="1"/>
</dbReference>
<dbReference type="SUPFAM" id="SSF46785">
    <property type="entry name" value="Winged helix' DNA-binding domain"/>
    <property type="match status" value="1"/>
</dbReference>
<dbReference type="PANTHER" id="PTHR38600">
    <property type="entry name" value="TRANSCRIPTIONAL REGULATORY PROTEIN"/>
    <property type="match status" value="1"/>
</dbReference>
<protein>
    <submittedName>
        <fullName evidence="2">ArsR family transcriptional regulator</fullName>
    </submittedName>
</protein>
<dbReference type="PANTHER" id="PTHR38600:SF1">
    <property type="entry name" value="TRANSCRIPTIONAL REGULATORY PROTEIN"/>
    <property type="match status" value="1"/>
</dbReference>
<dbReference type="InterPro" id="IPR036390">
    <property type="entry name" value="WH_DNA-bd_sf"/>
</dbReference>
<name>A0A4Q7J0R5_9PSEU</name>
<evidence type="ECO:0000313" key="3">
    <source>
        <dbReference type="Proteomes" id="UP000292003"/>
    </source>
</evidence>
<dbReference type="NCBIfam" id="NF033788">
    <property type="entry name" value="HTH_metalloreg"/>
    <property type="match status" value="1"/>
</dbReference>
<dbReference type="PROSITE" id="PS50987">
    <property type="entry name" value="HTH_ARSR_2"/>
    <property type="match status" value="1"/>
</dbReference>
<sequence>MPTATDVYQAIADPTRRTILDLLAEGDRSAGTLAESFRMSRPAVSQHLKVLREAGLVSEQRSGRQRIYHLEPDGLAEVARWLSYYQRFWHARFAALGEYLDAQETDE</sequence>
<evidence type="ECO:0000313" key="2">
    <source>
        <dbReference type="EMBL" id="RZQ60162.1"/>
    </source>
</evidence>
<dbReference type="EMBL" id="SFCC01000019">
    <property type="protein sequence ID" value="RZQ60162.1"/>
    <property type="molecule type" value="Genomic_DNA"/>
</dbReference>
<gene>
    <name evidence="2" type="ORF">EWH70_31185</name>
</gene>
<dbReference type="InterPro" id="IPR001845">
    <property type="entry name" value="HTH_ArsR_DNA-bd_dom"/>
</dbReference>
<dbReference type="GO" id="GO:0003700">
    <property type="term" value="F:DNA-binding transcription factor activity"/>
    <property type="evidence" value="ECO:0007669"/>
    <property type="project" value="InterPro"/>
</dbReference>
<evidence type="ECO:0000259" key="1">
    <source>
        <dbReference type="PROSITE" id="PS50987"/>
    </source>
</evidence>
<reference evidence="2 3" key="1">
    <citation type="submission" date="2019-02" db="EMBL/GenBank/DDBJ databases">
        <title>Draft genome sequence of Amycolatopsis sp. 8-3EHSu isolated from roots of Suaeda maritima.</title>
        <authorList>
            <person name="Duangmal K."/>
            <person name="Chantavorakit T."/>
        </authorList>
    </citation>
    <scope>NUCLEOTIDE SEQUENCE [LARGE SCALE GENOMIC DNA]</scope>
    <source>
        <strain evidence="2 3">8-3EHSu</strain>
    </source>
</reference>
<dbReference type="InterPro" id="IPR036388">
    <property type="entry name" value="WH-like_DNA-bd_sf"/>
</dbReference>
<proteinExistence type="predicted"/>
<comment type="caution">
    <text evidence="2">The sequence shown here is derived from an EMBL/GenBank/DDBJ whole genome shotgun (WGS) entry which is preliminary data.</text>
</comment>
<dbReference type="OrthoDB" id="9806976at2"/>
<organism evidence="2 3">
    <name type="scientific">Amycolatopsis suaedae</name>
    <dbReference type="NCBI Taxonomy" id="2510978"/>
    <lineage>
        <taxon>Bacteria</taxon>
        <taxon>Bacillati</taxon>
        <taxon>Actinomycetota</taxon>
        <taxon>Actinomycetes</taxon>
        <taxon>Pseudonocardiales</taxon>
        <taxon>Pseudonocardiaceae</taxon>
        <taxon>Amycolatopsis</taxon>
    </lineage>
</organism>